<organism evidence="1 2">
    <name type="scientific">Desulfosarcina ovata subsp. sediminis</name>
    <dbReference type="NCBI Taxonomy" id="885957"/>
    <lineage>
        <taxon>Bacteria</taxon>
        <taxon>Pseudomonadati</taxon>
        <taxon>Thermodesulfobacteriota</taxon>
        <taxon>Desulfobacteria</taxon>
        <taxon>Desulfobacterales</taxon>
        <taxon>Desulfosarcinaceae</taxon>
        <taxon>Desulfosarcina</taxon>
    </lineage>
</organism>
<dbReference type="EMBL" id="AP021876">
    <property type="protein sequence ID" value="BBO83687.1"/>
    <property type="molecule type" value="Genomic_DNA"/>
</dbReference>
<dbReference type="Pfam" id="PF19617">
    <property type="entry name" value="DUF6122"/>
    <property type="match status" value="1"/>
</dbReference>
<dbReference type="Proteomes" id="UP000425960">
    <property type="component" value="Chromosome"/>
</dbReference>
<protein>
    <submittedName>
        <fullName evidence="1">Uncharacterized protein</fullName>
    </submittedName>
</protein>
<dbReference type="KEGG" id="dov:DSCO28_42530"/>
<dbReference type="InterPro" id="IPR046125">
    <property type="entry name" value="DUF6122"/>
</dbReference>
<accession>A0A5K7ZTZ7</accession>
<name>A0A5K7ZTZ7_9BACT</name>
<proteinExistence type="predicted"/>
<sequence length="44" mass="4830">MGLYALMTVLPQTRLVGLGLLIHMLLDATDCLWMGWPGGTRSVK</sequence>
<evidence type="ECO:0000313" key="1">
    <source>
        <dbReference type="EMBL" id="BBO83687.1"/>
    </source>
</evidence>
<evidence type="ECO:0000313" key="2">
    <source>
        <dbReference type="Proteomes" id="UP000425960"/>
    </source>
</evidence>
<dbReference type="AlphaFoldDB" id="A0A5K7ZTZ7"/>
<reference evidence="1 2" key="1">
    <citation type="submission" date="2019-11" db="EMBL/GenBank/DDBJ databases">
        <title>Comparative genomics of hydrocarbon-degrading Desulfosarcina strains.</title>
        <authorList>
            <person name="Watanabe M."/>
            <person name="Kojima H."/>
            <person name="Fukui M."/>
        </authorList>
    </citation>
    <scope>NUCLEOTIDE SEQUENCE [LARGE SCALE GENOMIC DNA]</scope>
    <source>
        <strain evidence="1 2">28bB2T</strain>
    </source>
</reference>
<gene>
    <name evidence="1" type="ORF">DSCO28_42530</name>
</gene>